<feature type="compositionally biased region" description="Low complexity" evidence="1">
    <location>
        <begin position="70"/>
        <end position="85"/>
    </location>
</feature>
<organism evidence="2 3">
    <name type="scientific">Bos indicus</name>
    <name type="common">Zebu</name>
    <dbReference type="NCBI Taxonomy" id="9915"/>
    <lineage>
        <taxon>Eukaryota</taxon>
        <taxon>Metazoa</taxon>
        <taxon>Chordata</taxon>
        <taxon>Craniata</taxon>
        <taxon>Vertebrata</taxon>
        <taxon>Euteleostomi</taxon>
        <taxon>Mammalia</taxon>
        <taxon>Eutheria</taxon>
        <taxon>Laurasiatheria</taxon>
        <taxon>Artiodactyla</taxon>
        <taxon>Ruminantia</taxon>
        <taxon>Pecora</taxon>
        <taxon>Bovidae</taxon>
        <taxon>Bovinae</taxon>
        <taxon>Bos</taxon>
    </lineage>
</organism>
<evidence type="ECO:0000313" key="3">
    <source>
        <dbReference type="RefSeq" id="XP_070624298.1"/>
    </source>
</evidence>
<name>A0ABM4QLX0_BOSIN</name>
<keyword evidence="2" id="KW-1185">Reference proteome</keyword>
<evidence type="ECO:0000256" key="1">
    <source>
        <dbReference type="SAM" id="MobiDB-lite"/>
    </source>
</evidence>
<dbReference type="RefSeq" id="XP_070624298.1">
    <property type="nucleotide sequence ID" value="XM_070768197.1"/>
</dbReference>
<sequence>MQGLAGARTPQDTDAGVPRSSGLPSVWLGCPQRLGSEGPDEGGALGDVGGSDAPGLHRGARRARRWGPQAPRAALPAGRPGPLGLKQIPSSRPRVHARPESPGPARRPAPPRLGPYLSVSGPPAPARHCAALPLRGSSMALAGRTQACPDPTNRASDSPAPGQPSAESSRRRRRPLPPEFAGAGAEWGQRP</sequence>
<feature type="region of interest" description="Disordered" evidence="1">
    <location>
        <begin position="1"/>
        <end position="191"/>
    </location>
</feature>
<dbReference type="GeneID" id="139176386"/>
<accession>A0ABM4QLX0</accession>
<proteinExistence type="predicted"/>
<evidence type="ECO:0000313" key="2">
    <source>
        <dbReference type="Proteomes" id="UP001652663"/>
    </source>
</evidence>
<feature type="compositionally biased region" description="Pro residues" evidence="1">
    <location>
        <begin position="101"/>
        <end position="113"/>
    </location>
</feature>
<protein>
    <submittedName>
        <fullName evidence="3">Cuticle collagen 13-like</fullName>
    </submittedName>
</protein>
<gene>
    <name evidence="3" type="primary">LOC139176386</name>
</gene>
<dbReference type="Proteomes" id="UP001652663">
    <property type="component" value="Chromosome 16"/>
</dbReference>
<reference evidence="3" key="1">
    <citation type="submission" date="2025-08" db="UniProtKB">
        <authorList>
            <consortium name="RefSeq"/>
        </authorList>
    </citation>
    <scope>IDENTIFICATION</scope>
    <source>
        <tissue evidence="3">Blood</tissue>
    </source>
</reference>